<comment type="caution">
    <text evidence="5">The sequence shown here is derived from an EMBL/GenBank/DDBJ whole genome shotgun (WGS) entry which is preliminary data.</text>
</comment>
<dbReference type="GO" id="GO:0031593">
    <property type="term" value="F:polyubiquitin modification-dependent protein binding"/>
    <property type="evidence" value="ECO:0007669"/>
    <property type="project" value="TreeGrafter"/>
</dbReference>
<dbReference type="Gene3D" id="3.10.20.90">
    <property type="entry name" value="Phosphatidylinositol 3-kinase Catalytic Subunit, Chain A, domain 1"/>
    <property type="match status" value="1"/>
</dbReference>
<dbReference type="SMART" id="SM00166">
    <property type="entry name" value="UBX"/>
    <property type="match status" value="1"/>
</dbReference>
<dbReference type="AlphaFoldDB" id="A0A397DV28"/>
<reference evidence="5 6" key="1">
    <citation type="submission" date="2018-08" db="EMBL/GenBank/DDBJ databases">
        <title>Aphanomyces genome sequencing and annotation.</title>
        <authorList>
            <person name="Minardi D."/>
            <person name="Oidtmann B."/>
            <person name="Van Der Giezen M."/>
            <person name="Studholme D.J."/>
        </authorList>
    </citation>
    <scope>NUCLEOTIDE SEQUENCE [LARGE SCALE GENOMIC DNA]</scope>
    <source>
        <strain evidence="5 6">D2</strain>
    </source>
</reference>
<dbReference type="InterPro" id="IPR042299">
    <property type="entry name" value="Ufd1-like_Nn"/>
</dbReference>
<dbReference type="InterPro" id="IPR029071">
    <property type="entry name" value="Ubiquitin-like_domsf"/>
</dbReference>
<accession>A0A397DV28</accession>
<dbReference type="SUPFAM" id="SSF54236">
    <property type="entry name" value="Ubiquitin-like"/>
    <property type="match status" value="1"/>
</dbReference>
<dbReference type="GO" id="GO:0006511">
    <property type="term" value="P:ubiquitin-dependent protein catabolic process"/>
    <property type="evidence" value="ECO:0007669"/>
    <property type="project" value="InterPro"/>
</dbReference>
<evidence type="ECO:0000313" key="6">
    <source>
        <dbReference type="Proteomes" id="UP000266643"/>
    </source>
</evidence>
<dbReference type="PANTHER" id="PTHR12555">
    <property type="entry name" value="UBIQUITIN FUSION DEGRADATON PROTEIN 1"/>
    <property type="match status" value="1"/>
</dbReference>
<dbReference type="Gene3D" id="2.40.40.50">
    <property type="entry name" value="Ubiquitin fusion degradation protein UFD1, N-terminal domain"/>
    <property type="match status" value="1"/>
</dbReference>
<evidence type="ECO:0000256" key="1">
    <source>
        <dbReference type="ARBA" id="ARBA00006043"/>
    </source>
</evidence>
<dbReference type="Proteomes" id="UP000266643">
    <property type="component" value="Unassembled WGS sequence"/>
</dbReference>
<sequence>EGSSSYFHALLGSGLWKPNSPSDTYAYFLDLDPRLLLGRVLACLRTRNVSTGGFPDVDRDDLDAMLDYLKLNGVPSFLWLLVDPYYSNITKKLFPAVHTHALTILLYMTKIVKIIHGMITESKGLLPQQRSTMDFDLGSRGKKLQKEQAARREAARLKMEREKALVEKTNQLRVEMEVEAQRRRDELAQQAAADEERRVEEQRITGGIVYKKSLRAVPIANDGDKVTLPVSALEELNPQNALDLGVFTFELVAGGHTTHASVLEFVADEHTIGIPPKVARSLHLMDEAVDIAVRFVRLEKGRAVKLQPRGDGFGDRQIDIKHLLERTLHVRTTHTTLTEGDILLVRHGKVTFEVAVKEIVPEPQQSLQRQADALARLPTEPPLDDDTGVIKLMVRTPDGSQHARRFAASDSVATLYDFVTSITGLASFLMATNYPRRVILLSTLPLQDAGFRGRQEAVFVEPCKAPTAVPDQAVNDVDMKVDDAAWVPADAWGHARVRWETIQDEVLCISPKFERVFSPNRVDLILYTLYTD</sequence>
<dbReference type="PANTHER" id="PTHR12555:SF13">
    <property type="entry name" value="UBIQUITIN RECOGNITION FACTOR IN ER-ASSOCIATED DEGRADATION PROTEIN 1"/>
    <property type="match status" value="1"/>
</dbReference>
<evidence type="ECO:0000259" key="4">
    <source>
        <dbReference type="PROSITE" id="PS50033"/>
    </source>
</evidence>
<gene>
    <name evidence="5" type="ORF">DYB30_011812</name>
</gene>
<protein>
    <recommendedName>
        <fullName evidence="4">UBX domain-containing protein</fullName>
    </recommendedName>
</protein>
<dbReference type="GO" id="GO:0034098">
    <property type="term" value="C:VCP-NPL4-UFD1 AAA ATPase complex"/>
    <property type="evidence" value="ECO:0007669"/>
    <property type="project" value="TreeGrafter"/>
</dbReference>
<comment type="similarity">
    <text evidence="1">Belongs to the UFD1 family.</text>
</comment>
<feature type="non-terminal residue" evidence="5">
    <location>
        <position position="1"/>
    </location>
</feature>
<dbReference type="VEuPathDB" id="FungiDB:H257_03373"/>
<organism evidence="5 6">
    <name type="scientific">Aphanomyces astaci</name>
    <name type="common">Crayfish plague agent</name>
    <dbReference type="NCBI Taxonomy" id="112090"/>
    <lineage>
        <taxon>Eukaryota</taxon>
        <taxon>Sar</taxon>
        <taxon>Stramenopiles</taxon>
        <taxon>Oomycota</taxon>
        <taxon>Saprolegniomycetes</taxon>
        <taxon>Saprolegniales</taxon>
        <taxon>Verrucalvaceae</taxon>
        <taxon>Aphanomyces</taxon>
    </lineage>
</organism>
<dbReference type="GO" id="GO:0036503">
    <property type="term" value="P:ERAD pathway"/>
    <property type="evidence" value="ECO:0007669"/>
    <property type="project" value="TreeGrafter"/>
</dbReference>
<dbReference type="Gene3D" id="3.10.330.10">
    <property type="match status" value="1"/>
</dbReference>
<dbReference type="InterPro" id="IPR004854">
    <property type="entry name" value="Ufd1-like"/>
</dbReference>
<keyword evidence="2" id="KW-0833">Ubl conjugation pathway</keyword>
<proteinExistence type="inferred from homology"/>
<evidence type="ECO:0000256" key="3">
    <source>
        <dbReference type="SAM" id="Coils"/>
    </source>
</evidence>
<keyword evidence="3" id="KW-0175">Coiled coil</keyword>
<dbReference type="Pfam" id="PF03152">
    <property type="entry name" value="UFD1_N1"/>
    <property type="match status" value="1"/>
</dbReference>
<dbReference type="PROSITE" id="PS50033">
    <property type="entry name" value="UBX"/>
    <property type="match status" value="1"/>
</dbReference>
<feature type="coiled-coil region" evidence="3">
    <location>
        <begin position="147"/>
        <end position="197"/>
    </location>
</feature>
<dbReference type="VEuPathDB" id="FungiDB:H257_03372"/>
<dbReference type="InterPro" id="IPR001012">
    <property type="entry name" value="UBX_dom"/>
</dbReference>
<dbReference type="InterPro" id="IPR055417">
    <property type="entry name" value="UFD1_N1"/>
</dbReference>
<feature type="domain" description="UBX" evidence="4">
    <location>
        <begin position="385"/>
        <end position="448"/>
    </location>
</feature>
<dbReference type="EMBL" id="QUTD01004312">
    <property type="protein sequence ID" value="RHY68735.1"/>
    <property type="molecule type" value="Genomic_DNA"/>
</dbReference>
<name>A0A397DV28_APHAT</name>
<dbReference type="Pfam" id="PF00789">
    <property type="entry name" value="UBX"/>
    <property type="match status" value="1"/>
</dbReference>
<evidence type="ECO:0000313" key="5">
    <source>
        <dbReference type="EMBL" id="RHY68735.1"/>
    </source>
</evidence>
<evidence type="ECO:0000256" key="2">
    <source>
        <dbReference type="ARBA" id="ARBA00022786"/>
    </source>
</evidence>